<evidence type="ECO:0000313" key="1">
    <source>
        <dbReference type="EMBL" id="OAQ98773.1"/>
    </source>
</evidence>
<dbReference type="Proteomes" id="UP000243081">
    <property type="component" value="Unassembled WGS sequence"/>
</dbReference>
<gene>
    <name evidence="1" type="ORF">LLEC1_07822</name>
</gene>
<accession>A0A179IBF9</accession>
<dbReference type="AlphaFoldDB" id="A0A179IBF9"/>
<protein>
    <submittedName>
        <fullName evidence="1">Uncharacterized protein</fullName>
    </submittedName>
</protein>
<keyword evidence="2" id="KW-1185">Reference proteome</keyword>
<evidence type="ECO:0000313" key="2">
    <source>
        <dbReference type="Proteomes" id="UP000243081"/>
    </source>
</evidence>
<name>A0A179IBF9_CORDF</name>
<feature type="non-terminal residue" evidence="1">
    <location>
        <position position="1"/>
    </location>
</feature>
<reference evidence="1 2" key="1">
    <citation type="submission" date="2016-03" db="EMBL/GenBank/DDBJ databases">
        <title>Fine-scale spatial genetic structure of a fungal parasite of coffee scale insects.</title>
        <authorList>
            <person name="Jackson D."/>
            <person name="Zemenick K.A."/>
            <person name="Malloure B."/>
            <person name="Quandt C.A."/>
            <person name="James T.Y."/>
        </authorList>
    </citation>
    <scope>NUCLEOTIDE SEQUENCE [LARGE SCALE GENOMIC DNA]</scope>
    <source>
        <strain evidence="1 2">UM487</strain>
    </source>
</reference>
<dbReference type="OrthoDB" id="341421at2759"/>
<sequence length="104" mass="11716">LALTPHCTTKGLGWGYKQLLKSVSDRYRDIFQLDKFCKRDVRITPSTIWSRKMDFALFNSNPVRNVALFADMLAHSPNAKQCHAYDATTGDLTVLASADHDVND</sequence>
<organism evidence="1 2">
    <name type="scientific">Cordyceps confragosa</name>
    <name type="common">Lecanicillium lecanii</name>
    <dbReference type="NCBI Taxonomy" id="2714763"/>
    <lineage>
        <taxon>Eukaryota</taxon>
        <taxon>Fungi</taxon>
        <taxon>Dikarya</taxon>
        <taxon>Ascomycota</taxon>
        <taxon>Pezizomycotina</taxon>
        <taxon>Sordariomycetes</taxon>
        <taxon>Hypocreomycetidae</taxon>
        <taxon>Hypocreales</taxon>
        <taxon>Cordycipitaceae</taxon>
        <taxon>Akanthomyces</taxon>
    </lineage>
</organism>
<comment type="caution">
    <text evidence="1">The sequence shown here is derived from an EMBL/GenBank/DDBJ whole genome shotgun (WGS) entry which is preliminary data.</text>
</comment>
<proteinExistence type="predicted"/>
<dbReference type="EMBL" id="LUKN01002627">
    <property type="protein sequence ID" value="OAQ98773.1"/>
    <property type="molecule type" value="Genomic_DNA"/>
</dbReference>